<evidence type="ECO:0000313" key="3">
    <source>
        <dbReference type="EMBL" id="MFM0237683.1"/>
    </source>
</evidence>
<gene>
    <name evidence="3" type="ORF">PQR03_06040</name>
</gene>
<reference evidence="3 4" key="1">
    <citation type="journal article" date="2024" name="Chem. Sci.">
        <title>Discovery of megapolipeptins by genome mining of a Burkholderiales bacteria collection.</title>
        <authorList>
            <person name="Paulo B.S."/>
            <person name="Recchia M.J.J."/>
            <person name="Lee S."/>
            <person name="Fergusson C.H."/>
            <person name="Romanowski S.B."/>
            <person name="Hernandez A."/>
            <person name="Krull N."/>
            <person name="Liu D.Y."/>
            <person name="Cavanagh H."/>
            <person name="Bos A."/>
            <person name="Gray C.A."/>
            <person name="Murphy B.T."/>
            <person name="Linington R.G."/>
            <person name="Eustaquio A.S."/>
        </authorList>
    </citation>
    <scope>NUCLEOTIDE SEQUENCE [LARGE SCALE GENOMIC DNA]</scope>
    <source>
        <strain evidence="3 4">RL17-351-BIE-A</strain>
    </source>
</reference>
<protein>
    <submittedName>
        <fullName evidence="3">Alpha/beta hydrolase</fullName>
    </submittedName>
</protein>
<sequence length="267" mass="29131">MSIAQRNNLQISGNGKRTMVLAHGFGCDQSMWRLLAPSFHDEYRTVLFDHVGSGSSDLSAYDIDKYDSLYGYASDLIEIIREVAEGPVVFVGHSVSAMIGLIASLKAPQLFSALIMVGPSPCYVNDGDYVGGFSREDIEDLLRTLESNYLGWSSTMAPAIMGAPEQPELGVELTNSFCRTDPEIARQFARVTFLSDHRAILSRTTTPTLILQCSDDIIAPRVVGEYLHRMIPGSTLHIIENIGHCPHLSSPSASADAMNAFLGQMSL</sequence>
<name>A0ABW9BDR2_9BURK</name>
<evidence type="ECO:0000256" key="1">
    <source>
        <dbReference type="ARBA" id="ARBA00008645"/>
    </source>
</evidence>
<dbReference type="GO" id="GO:0016787">
    <property type="term" value="F:hydrolase activity"/>
    <property type="evidence" value="ECO:0007669"/>
    <property type="project" value="UniProtKB-KW"/>
</dbReference>
<dbReference type="RefSeq" id="WP_408257366.1">
    <property type="nucleotide sequence ID" value="NZ_JAQQCK010000001.1"/>
</dbReference>
<dbReference type="InterPro" id="IPR000073">
    <property type="entry name" value="AB_hydrolase_1"/>
</dbReference>
<comment type="similarity">
    <text evidence="1">Belongs to the AB hydrolase superfamily.</text>
</comment>
<dbReference type="PANTHER" id="PTHR43039">
    <property type="entry name" value="ESTERASE-RELATED"/>
    <property type="match status" value="1"/>
</dbReference>
<accession>A0ABW9BDR2</accession>
<dbReference type="Gene3D" id="3.40.50.1820">
    <property type="entry name" value="alpha/beta hydrolase"/>
    <property type="match status" value="1"/>
</dbReference>
<feature type="domain" description="AB hydrolase-1" evidence="2">
    <location>
        <begin position="19"/>
        <end position="256"/>
    </location>
</feature>
<evidence type="ECO:0000259" key="2">
    <source>
        <dbReference type="Pfam" id="PF12697"/>
    </source>
</evidence>
<dbReference type="InterPro" id="IPR029058">
    <property type="entry name" value="AB_hydrolase_fold"/>
</dbReference>
<evidence type="ECO:0000313" key="4">
    <source>
        <dbReference type="Proteomes" id="UP001629274"/>
    </source>
</evidence>
<proteinExistence type="inferred from homology"/>
<dbReference type="Proteomes" id="UP001629274">
    <property type="component" value="Unassembled WGS sequence"/>
</dbReference>
<keyword evidence="4" id="KW-1185">Reference proteome</keyword>
<comment type="caution">
    <text evidence="3">The sequence shown here is derived from an EMBL/GenBank/DDBJ whole genome shotgun (WGS) entry which is preliminary data.</text>
</comment>
<keyword evidence="3" id="KW-0378">Hydrolase</keyword>
<organism evidence="3 4">
    <name type="scientific">Paraburkholderia phytofirmans</name>
    <dbReference type="NCBI Taxonomy" id="261302"/>
    <lineage>
        <taxon>Bacteria</taxon>
        <taxon>Pseudomonadati</taxon>
        <taxon>Pseudomonadota</taxon>
        <taxon>Betaproteobacteria</taxon>
        <taxon>Burkholderiales</taxon>
        <taxon>Burkholderiaceae</taxon>
        <taxon>Paraburkholderia</taxon>
    </lineage>
</organism>
<dbReference type="SUPFAM" id="SSF53474">
    <property type="entry name" value="alpha/beta-Hydrolases"/>
    <property type="match status" value="1"/>
</dbReference>
<dbReference type="EMBL" id="JAQQDR010000002">
    <property type="protein sequence ID" value="MFM0237683.1"/>
    <property type="molecule type" value="Genomic_DNA"/>
</dbReference>
<dbReference type="Pfam" id="PF12697">
    <property type="entry name" value="Abhydrolase_6"/>
    <property type="match status" value="1"/>
</dbReference>